<evidence type="ECO:0000256" key="4">
    <source>
        <dbReference type="ARBA" id="ARBA00022741"/>
    </source>
</evidence>
<dbReference type="GO" id="GO:0005524">
    <property type="term" value="F:ATP binding"/>
    <property type="evidence" value="ECO:0007669"/>
    <property type="project" value="UniProtKB-KW"/>
</dbReference>
<dbReference type="InterPro" id="IPR003439">
    <property type="entry name" value="ABC_transporter-like_ATP-bd"/>
</dbReference>
<dbReference type="Gene3D" id="3.40.50.300">
    <property type="entry name" value="P-loop containing nucleotide triphosphate hydrolases"/>
    <property type="match status" value="1"/>
</dbReference>
<evidence type="ECO:0000259" key="6">
    <source>
        <dbReference type="PROSITE" id="PS50893"/>
    </source>
</evidence>
<evidence type="ECO:0000313" key="7">
    <source>
        <dbReference type="EMBL" id="BDI07455.1"/>
    </source>
</evidence>
<dbReference type="PROSITE" id="PS50893">
    <property type="entry name" value="ABC_TRANSPORTER_2"/>
    <property type="match status" value="1"/>
</dbReference>
<organism evidence="7 8">
    <name type="scientific">Sphaerotilus microaerophilus</name>
    <dbReference type="NCBI Taxonomy" id="2914710"/>
    <lineage>
        <taxon>Bacteria</taxon>
        <taxon>Pseudomonadati</taxon>
        <taxon>Pseudomonadota</taxon>
        <taxon>Betaproteobacteria</taxon>
        <taxon>Burkholderiales</taxon>
        <taxon>Sphaerotilaceae</taxon>
        <taxon>Sphaerotilus</taxon>
    </lineage>
</organism>
<comment type="similarity">
    <text evidence="1">Belongs to the ABC transporter superfamily.</text>
</comment>
<evidence type="ECO:0000256" key="1">
    <source>
        <dbReference type="ARBA" id="ARBA00005417"/>
    </source>
</evidence>
<proteinExistence type="inferred from homology"/>
<feature type="domain" description="ABC transporter" evidence="6">
    <location>
        <begin position="2"/>
        <end position="233"/>
    </location>
</feature>
<evidence type="ECO:0000256" key="5">
    <source>
        <dbReference type="ARBA" id="ARBA00022840"/>
    </source>
</evidence>
<evidence type="ECO:0000256" key="2">
    <source>
        <dbReference type="ARBA" id="ARBA00022448"/>
    </source>
</evidence>
<name>A0ABM7YS76_9BURK</name>
<keyword evidence="2" id="KW-0813">Transport</keyword>
<dbReference type="Pfam" id="PF00005">
    <property type="entry name" value="ABC_tran"/>
    <property type="match status" value="1"/>
</dbReference>
<keyword evidence="8" id="KW-1185">Reference proteome</keyword>
<accession>A0ABM7YS76</accession>
<dbReference type="InterPro" id="IPR027417">
    <property type="entry name" value="P-loop_NTPase"/>
</dbReference>
<dbReference type="PANTHER" id="PTHR43335">
    <property type="entry name" value="ABC TRANSPORTER, ATP-BINDING PROTEIN"/>
    <property type="match status" value="1"/>
</dbReference>
<reference evidence="7" key="1">
    <citation type="submission" date="2022-04" db="EMBL/GenBank/DDBJ databases">
        <title>Whole genome sequence of Sphaerotilus sp. FB-5.</title>
        <authorList>
            <person name="Takeda M."/>
            <person name="Narihara S."/>
            <person name="Akimoto M."/>
            <person name="Akimoto R."/>
            <person name="Nishiyashiki S."/>
            <person name="Murakami T."/>
        </authorList>
    </citation>
    <scope>NUCLEOTIDE SEQUENCE</scope>
    <source>
        <strain evidence="7">FB-5</strain>
    </source>
</reference>
<dbReference type="CDD" id="cd03230">
    <property type="entry name" value="ABC_DR_subfamily_A"/>
    <property type="match status" value="1"/>
</dbReference>
<keyword evidence="3" id="KW-1003">Cell membrane</keyword>
<protein>
    <submittedName>
        <fullName evidence="7">ABC transporter ATP-binding protein</fullName>
    </submittedName>
</protein>
<keyword evidence="4" id="KW-0547">Nucleotide-binding</keyword>
<dbReference type="SMART" id="SM00382">
    <property type="entry name" value="AAA"/>
    <property type="match status" value="1"/>
</dbReference>
<dbReference type="EMBL" id="AP025730">
    <property type="protein sequence ID" value="BDI07455.1"/>
    <property type="molecule type" value="Genomic_DNA"/>
</dbReference>
<evidence type="ECO:0000313" key="8">
    <source>
        <dbReference type="Proteomes" id="UP001057498"/>
    </source>
</evidence>
<keyword evidence="5 7" id="KW-0067">ATP-binding</keyword>
<sequence>MLRATGLHYTYPGAARPALADVSLQVAPGRLLGLLGPNGAGKSTLMAALTGLIRPDAGDIRWGDEPLDTHAGQPRVVALAPQQDAFYPMLSVAENLACFAAAAGLGQAAARQRSEQALAQTRLQDWRTRRAGQLSGGLKRRLNLAIALLPAPAVLLLDEPTAGVDPQSRAFLRQVLRALADEGIALVVSSHLMGEIEALADEVLILDQGRVLRCAPLAELLADQSRRLTLDLAKADHPAARALLAAHGELRPLDGTRLELRLHPQSSPARVLGALEAAGLALRGAEFGRTRLESTFMALTDEALRDDA</sequence>
<keyword evidence="3" id="KW-0472">Membrane</keyword>
<dbReference type="InterPro" id="IPR003593">
    <property type="entry name" value="AAA+_ATPase"/>
</dbReference>
<dbReference type="RefSeq" id="WP_251970644.1">
    <property type="nucleotide sequence ID" value="NZ_AP025730.1"/>
</dbReference>
<evidence type="ECO:0000256" key="3">
    <source>
        <dbReference type="ARBA" id="ARBA00022475"/>
    </source>
</evidence>
<dbReference type="SUPFAM" id="SSF52540">
    <property type="entry name" value="P-loop containing nucleoside triphosphate hydrolases"/>
    <property type="match status" value="1"/>
</dbReference>
<gene>
    <name evidence="7" type="ORF">CATMQ487_44250</name>
</gene>
<dbReference type="Proteomes" id="UP001057498">
    <property type="component" value="Chromosome"/>
</dbReference>